<dbReference type="KEGG" id="kre:GWK63_02450"/>
<accession>A0A858JCD1</accession>
<proteinExistence type="predicted"/>
<reference evidence="1 2" key="1">
    <citation type="submission" date="2020-03" db="EMBL/GenBank/DDBJ databases">
        <title>Isolation of cellulose-producing strains, genome characterization and application of the synthesized cellulose films as an economical and sustainable material for piezoelectric sensor construction.</title>
        <authorList>
            <person name="Mangayil R.K."/>
        </authorList>
    </citation>
    <scope>NUCLEOTIDE SEQUENCE [LARGE SCALE GENOMIC DNA]</scope>
    <source>
        <strain evidence="1 2">ENS 9a1a</strain>
    </source>
</reference>
<keyword evidence="2" id="KW-1185">Reference proteome</keyword>
<dbReference type="AlphaFoldDB" id="A0A858JCD1"/>
<organism evidence="1 2">
    <name type="scientific">Komagataeibacter rhaeticus</name>
    <dbReference type="NCBI Taxonomy" id="215221"/>
    <lineage>
        <taxon>Bacteria</taxon>
        <taxon>Pseudomonadati</taxon>
        <taxon>Pseudomonadota</taxon>
        <taxon>Alphaproteobacteria</taxon>
        <taxon>Acetobacterales</taxon>
        <taxon>Acetobacteraceae</taxon>
        <taxon>Komagataeibacter</taxon>
    </lineage>
</organism>
<protein>
    <submittedName>
        <fullName evidence="1">Uncharacterized protein</fullName>
    </submittedName>
</protein>
<dbReference type="Proteomes" id="UP000502533">
    <property type="component" value="Chromosome"/>
</dbReference>
<evidence type="ECO:0000313" key="2">
    <source>
        <dbReference type="Proteomes" id="UP000502533"/>
    </source>
</evidence>
<dbReference type="EMBL" id="CP050139">
    <property type="protein sequence ID" value="QIP34495.1"/>
    <property type="molecule type" value="Genomic_DNA"/>
</dbReference>
<sequence length="90" mass="9865">MDISADQGNRVIAARDFNLSTTWKRKLVLCADVAEDISLFEVRLFTDTGARLDIAAIRITITRPPLKMATRFRAMLGKGMTYSGAGITSA</sequence>
<dbReference type="GeneID" id="85021003"/>
<evidence type="ECO:0000313" key="1">
    <source>
        <dbReference type="EMBL" id="QIP34495.1"/>
    </source>
</evidence>
<gene>
    <name evidence="1" type="ORF">GWK63_02450</name>
</gene>
<name>A0A858JCD1_9PROT</name>
<dbReference type="RefSeq" id="WP_039999226.1">
    <property type="nucleotide sequence ID" value="NZ_CP050139.1"/>
</dbReference>